<evidence type="ECO:0000313" key="2">
    <source>
        <dbReference type="Proteomes" id="UP000324209"/>
    </source>
</evidence>
<name>A0A5C1QHC5_9SPIO</name>
<accession>A0A5C1QHC5</accession>
<reference evidence="1 2" key="1">
    <citation type="submission" date="2019-02" db="EMBL/GenBank/DDBJ databases">
        <title>Complete Genome Sequence and Methylome Analysis of free living Spirochaetas.</title>
        <authorList>
            <person name="Fomenkov A."/>
            <person name="Dubinina G."/>
            <person name="Leshcheva N."/>
            <person name="Mikheeva N."/>
            <person name="Grabovich M."/>
            <person name="Vincze T."/>
            <person name="Roberts R.J."/>
        </authorList>
    </citation>
    <scope>NUCLEOTIDE SEQUENCE [LARGE SCALE GENOMIC DNA]</scope>
    <source>
        <strain evidence="1 2">K2</strain>
    </source>
</reference>
<dbReference type="InterPro" id="IPR027471">
    <property type="entry name" value="YbeD-like_sf"/>
</dbReference>
<proteinExistence type="predicted"/>
<dbReference type="KEGG" id="ock:EXM22_01545"/>
<sequence length="80" mass="9280">MKKNKIAYPCTWSFRAIGINKEDMIRDIKIIMASRKYELKDANKKGKYLSLNLSLWVHSEIERNGIFNTIKSCDSVTVVL</sequence>
<dbReference type="AlphaFoldDB" id="A0A5C1QHC5"/>
<dbReference type="Pfam" id="PF04359">
    <property type="entry name" value="DUF493"/>
    <property type="match status" value="1"/>
</dbReference>
<dbReference type="OrthoDB" id="281538at2"/>
<dbReference type="RefSeq" id="WP_149484821.1">
    <property type="nucleotide sequence ID" value="NZ_CP036150.1"/>
</dbReference>
<dbReference type="Proteomes" id="UP000324209">
    <property type="component" value="Chromosome"/>
</dbReference>
<dbReference type="InterPro" id="IPR007454">
    <property type="entry name" value="UPF0250_YbeD-like"/>
</dbReference>
<protein>
    <submittedName>
        <fullName evidence="1">DUF493 domain-containing protein</fullName>
    </submittedName>
</protein>
<dbReference type="SUPFAM" id="SSF117991">
    <property type="entry name" value="YbeD/HP0495-like"/>
    <property type="match status" value="1"/>
</dbReference>
<evidence type="ECO:0000313" key="1">
    <source>
        <dbReference type="EMBL" id="QEN06738.1"/>
    </source>
</evidence>
<keyword evidence="2" id="KW-1185">Reference proteome</keyword>
<dbReference type="EMBL" id="CP036150">
    <property type="protein sequence ID" value="QEN06738.1"/>
    <property type="molecule type" value="Genomic_DNA"/>
</dbReference>
<gene>
    <name evidence="1" type="ORF">EXM22_01545</name>
</gene>
<organism evidence="1 2">
    <name type="scientific">Oceanispirochaeta crateris</name>
    <dbReference type="NCBI Taxonomy" id="2518645"/>
    <lineage>
        <taxon>Bacteria</taxon>
        <taxon>Pseudomonadati</taxon>
        <taxon>Spirochaetota</taxon>
        <taxon>Spirochaetia</taxon>
        <taxon>Spirochaetales</taxon>
        <taxon>Spirochaetaceae</taxon>
        <taxon>Oceanispirochaeta</taxon>
    </lineage>
</organism>
<dbReference type="Gene3D" id="3.30.70.260">
    <property type="match status" value="1"/>
</dbReference>